<dbReference type="Proteomes" id="UP000053477">
    <property type="component" value="Unassembled WGS sequence"/>
</dbReference>
<dbReference type="AlphaFoldDB" id="A0A0H2R769"/>
<evidence type="ECO:0000313" key="1">
    <source>
        <dbReference type="EMBL" id="KLO07694.1"/>
    </source>
</evidence>
<protein>
    <submittedName>
        <fullName evidence="1">Uncharacterized protein</fullName>
    </submittedName>
</protein>
<sequence>MALRASQCRCSVRVNVREPKRKHNMSSKCDTRLNSRLTITVAFVEVKPIGRYCAVSSRCGHDDHDCLG</sequence>
<proteinExistence type="predicted"/>
<dbReference type="EMBL" id="KQ086125">
    <property type="protein sequence ID" value="KLO07694.1"/>
    <property type="molecule type" value="Genomic_DNA"/>
</dbReference>
<keyword evidence="2" id="KW-1185">Reference proteome</keyword>
<accession>A0A0H2R769</accession>
<organism evidence="1 2">
    <name type="scientific">Schizopora paradoxa</name>
    <dbReference type="NCBI Taxonomy" id="27342"/>
    <lineage>
        <taxon>Eukaryota</taxon>
        <taxon>Fungi</taxon>
        <taxon>Dikarya</taxon>
        <taxon>Basidiomycota</taxon>
        <taxon>Agaricomycotina</taxon>
        <taxon>Agaricomycetes</taxon>
        <taxon>Hymenochaetales</taxon>
        <taxon>Schizoporaceae</taxon>
        <taxon>Schizopora</taxon>
    </lineage>
</organism>
<dbReference type="InParanoid" id="A0A0H2R769"/>
<name>A0A0H2R769_9AGAM</name>
<gene>
    <name evidence="1" type="ORF">SCHPADRAFT_637405</name>
</gene>
<reference evidence="1 2" key="1">
    <citation type="submission" date="2015-04" db="EMBL/GenBank/DDBJ databases">
        <title>Complete genome sequence of Schizopora paradoxa KUC8140, a cosmopolitan wood degrader in East Asia.</title>
        <authorList>
            <consortium name="DOE Joint Genome Institute"/>
            <person name="Min B."/>
            <person name="Park H."/>
            <person name="Jang Y."/>
            <person name="Kim J.-J."/>
            <person name="Kim K.H."/>
            <person name="Pangilinan J."/>
            <person name="Lipzen A."/>
            <person name="Riley R."/>
            <person name="Grigoriev I.V."/>
            <person name="Spatafora J.W."/>
            <person name="Choi I.-G."/>
        </authorList>
    </citation>
    <scope>NUCLEOTIDE SEQUENCE [LARGE SCALE GENOMIC DNA]</scope>
    <source>
        <strain evidence="1 2">KUC8140</strain>
    </source>
</reference>
<evidence type="ECO:0000313" key="2">
    <source>
        <dbReference type="Proteomes" id="UP000053477"/>
    </source>
</evidence>